<keyword evidence="3" id="KW-1185">Reference proteome</keyword>
<name>A0A2T0N282_9ACTN</name>
<evidence type="ECO:0000313" key="3">
    <source>
        <dbReference type="Proteomes" id="UP000238312"/>
    </source>
</evidence>
<feature type="domain" description="HTH marR-type" evidence="1">
    <location>
        <begin position="30"/>
        <end position="166"/>
    </location>
</feature>
<dbReference type="EMBL" id="PVNG01000006">
    <property type="protein sequence ID" value="PRX66046.1"/>
    <property type="molecule type" value="Genomic_DNA"/>
</dbReference>
<dbReference type="Gene3D" id="1.10.10.10">
    <property type="entry name" value="Winged helix-like DNA-binding domain superfamily/Winged helix DNA-binding domain"/>
    <property type="match status" value="1"/>
</dbReference>
<dbReference type="InterPro" id="IPR036388">
    <property type="entry name" value="WH-like_DNA-bd_sf"/>
</dbReference>
<dbReference type="Proteomes" id="UP000238312">
    <property type="component" value="Unassembled WGS sequence"/>
</dbReference>
<dbReference type="GO" id="GO:0003700">
    <property type="term" value="F:DNA-binding transcription factor activity"/>
    <property type="evidence" value="ECO:0007669"/>
    <property type="project" value="InterPro"/>
</dbReference>
<dbReference type="InterPro" id="IPR000835">
    <property type="entry name" value="HTH_MarR-typ"/>
</dbReference>
<dbReference type="Pfam" id="PF12802">
    <property type="entry name" value="MarR_2"/>
    <property type="match status" value="1"/>
</dbReference>
<accession>A0A2T0N282</accession>
<evidence type="ECO:0000313" key="2">
    <source>
        <dbReference type="EMBL" id="PRX66046.1"/>
    </source>
</evidence>
<sequence length="184" mass="21082">MIQYDSTLEYFSAQPLRMMTCMTRWLTDDEQRTWRAFGLASRLLTDRLERDLLAGTGMPVTYYELLVLLSEAPERTLRMSELAHWTHSKPSRISHAVNKLEQAGWVRREHYAGDRRGWLAVLTDEGLAALETAAPLHVESVRAHLIDLLPPEQLRRLGDISRTLLQHLTETGQDTQQSTGQAEE</sequence>
<dbReference type="PANTHER" id="PTHR33164:SF99">
    <property type="entry name" value="MARR FAMILY REGULATORY PROTEIN"/>
    <property type="match status" value="1"/>
</dbReference>
<protein>
    <submittedName>
        <fullName evidence="2">MarR family transcriptional regulator</fullName>
    </submittedName>
</protein>
<comment type="caution">
    <text evidence="2">The sequence shown here is derived from an EMBL/GenBank/DDBJ whole genome shotgun (WGS) entry which is preliminary data.</text>
</comment>
<proteinExistence type="predicted"/>
<dbReference type="GO" id="GO:0006950">
    <property type="term" value="P:response to stress"/>
    <property type="evidence" value="ECO:0007669"/>
    <property type="project" value="TreeGrafter"/>
</dbReference>
<dbReference type="SUPFAM" id="SSF46785">
    <property type="entry name" value="Winged helix' DNA-binding domain"/>
    <property type="match status" value="1"/>
</dbReference>
<reference evidence="2 3" key="1">
    <citation type="submission" date="2018-03" db="EMBL/GenBank/DDBJ databases">
        <title>Genomic Encyclopedia of Type Strains, Phase III (KMG-III): the genomes of soil and plant-associated and newly described type strains.</title>
        <authorList>
            <person name="Whitman W."/>
        </authorList>
    </citation>
    <scope>NUCLEOTIDE SEQUENCE [LARGE SCALE GENOMIC DNA]</scope>
    <source>
        <strain evidence="2 3">CGMCC 4.7104</strain>
    </source>
</reference>
<evidence type="ECO:0000259" key="1">
    <source>
        <dbReference type="PROSITE" id="PS50995"/>
    </source>
</evidence>
<dbReference type="AlphaFoldDB" id="A0A2T0N282"/>
<dbReference type="InterPro" id="IPR039422">
    <property type="entry name" value="MarR/SlyA-like"/>
</dbReference>
<dbReference type="SMART" id="SM00347">
    <property type="entry name" value="HTH_MARR"/>
    <property type="match status" value="1"/>
</dbReference>
<gene>
    <name evidence="2" type="ORF">B0I32_106182</name>
</gene>
<dbReference type="InterPro" id="IPR036390">
    <property type="entry name" value="WH_DNA-bd_sf"/>
</dbReference>
<dbReference type="PROSITE" id="PS50995">
    <property type="entry name" value="HTH_MARR_2"/>
    <property type="match status" value="1"/>
</dbReference>
<organism evidence="2 3">
    <name type="scientific">Nonomuraea fuscirosea</name>
    <dbReference type="NCBI Taxonomy" id="1291556"/>
    <lineage>
        <taxon>Bacteria</taxon>
        <taxon>Bacillati</taxon>
        <taxon>Actinomycetota</taxon>
        <taxon>Actinomycetes</taxon>
        <taxon>Streptosporangiales</taxon>
        <taxon>Streptosporangiaceae</taxon>
        <taxon>Nonomuraea</taxon>
    </lineage>
</organism>
<dbReference type="PANTHER" id="PTHR33164">
    <property type="entry name" value="TRANSCRIPTIONAL REGULATOR, MARR FAMILY"/>
    <property type="match status" value="1"/>
</dbReference>